<reference evidence="8" key="1">
    <citation type="journal article" date="2019" name="Int. J. Syst. Evol. Microbiol.">
        <title>The Global Catalogue of Microorganisms (GCM) 10K type strain sequencing project: providing services to taxonomists for standard genome sequencing and annotation.</title>
        <authorList>
            <consortium name="The Broad Institute Genomics Platform"/>
            <consortium name="The Broad Institute Genome Sequencing Center for Infectious Disease"/>
            <person name="Wu L."/>
            <person name="Ma J."/>
        </authorList>
    </citation>
    <scope>NUCLEOTIDE SEQUENCE [LARGE SCALE GENOMIC DNA]</scope>
    <source>
        <strain evidence="8">CCM 8609</strain>
    </source>
</reference>
<evidence type="ECO:0000313" key="7">
    <source>
        <dbReference type="EMBL" id="GGI63684.1"/>
    </source>
</evidence>
<comment type="similarity">
    <text evidence="1 6">Belongs to the glutaminase family.</text>
</comment>
<dbReference type="InterPro" id="IPR015868">
    <property type="entry name" value="Glutaminase"/>
</dbReference>
<dbReference type="HAMAP" id="MF_00313">
    <property type="entry name" value="Glutaminase"/>
    <property type="match status" value="1"/>
</dbReference>
<dbReference type="PANTHER" id="PTHR12544:SF29">
    <property type="entry name" value="GLUTAMINASE"/>
    <property type="match status" value="1"/>
</dbReference>
<feature type="binding site" evidence="6">
    <location>
        <position position="61"/>
    </location>
    <ligand>
        <name>substrate</name>
    </ligand>
</feature>
<proteinExistence type="inferred from homology"/>
<feature type="binding site" evidence="6">
    <location>
        <position position="158"/>
    </location>
    <ligand>
        <name>substrate</name>
    </ligand>
</feature>
<feature type="binding site" evidence="6">
    <location>
        <position position="259"/>
    </location>
    <ligand>
        <name>substrate</name>
    </ligand>
</feature>
<evidence type="ECO:0000256" key="2">
    <source>
        <dbReference type="ARBA" id="ARBA00011881"/>
    </source>
</evidence>
<dbReference type="Gene3D" id="3.40.710.10">
    <property type="entry name" value="DD-peptidase/beta-lactamase superfamily"/>
    <property type="match status" value="1"/>
</dbReference>
<feature type="binding site" evidence="6">
    <location>
        <position position="113"/>
    </location>
    <ligand>
        <name>substrate</name>
    </ligand>
</feature>
<keyword evidence="6" id="KW-0007">Acetylation</keyword>
<dbReference type="EMBL" id="BMDS01000005">
    <property type="protein sequence ID" value="GGI63684.1"/>
    <property type="molecule type" value="Genomic_DNA"/>
</dbReference>
<protein>
    <recommendedName>
        <fullName evidence="3 6">Glutaminase</fullName>
        <ecNumber evidence="3 6">3.5.1.2</ecNumber>
    </recommendedName>
</protein>
<evidence type="ECO:0000256" key="1">
    <source>
        <dbReference type="ARBA" id="ARBA00011076"/>
    </source>
</evidence>
<dbReference type="Proteomes" id="UP000603295">
    <property type="component" value="Unassembled WGS sequence"/>
</dbReference>
<dbReference type="Pfam" id="PF04960">
    <property type="entry name" value="Glutaminase"/>
    <property type="match status" value="1"/>
</dbReference>
<accession>A0ABQ2CA96</accession>
<sequence>MMNLNDAIQECWDKIDEGQVATYIPGLAKVDPYQLGVYLFDVANDKRCQAGASRVRFAIESVSKVITLLYAIERLGLTAVEAQVGTRQTGFPFDTILNMEITKETHPLNAFINSGAILISSLIEEEDGQSPFEQILNFTREICNDPEITLENGIYQSELRTGDMNRSLAYYLKAKGALNNDVTTSLDTYFKQCSMMVTCESLANLGAVLANDGIAPWNGERIISSAAATYTKSVMMTTGLYNESGTYSVKIGVPTKSGVGGGLVAAAPNHYGIGIFSPALDHAGNSVAGLALLELISKELKLSIFKY</sequence>
<feature type="binding site" evidence="6">
    <location>
        <position position="165"/>
    </location>
    <ligand>
        <name>substrate</name>
    </ligand>
</feature>
<evidence type="ECO:0000256" key="3">
    <source>
        <dbReference type="ARBA" id="ARBA00012918"/>
    </source>
</evidence>
<comment type="catalytic activity">
    <reaction evidence="5 6">
        <text>L-glutamine + H2O = L-glutamate + NH4(+)</text>
        <dbReference type="Rhea" id="RHEA:15889"/>
        <dbReference type="ChEBI" id="CHEBI:15377"/>
        <dbReference type="ChEBI" id="CHEBI:28938"/>
        <dbReference type="ChEBI" id="CHEBI:29985"/>
        <dbReference type="ChEBI" id="CHEBI:58359"/>
        <dbReference type="EC" id="3.5.1.2"/>
    </reaction>
</comment>
<keyword evidence="4 6" id="KW-0378">Hydrolase</keyword>
<dbReference type="SUPFAM" id="SSF56601">
    <property type="entry name" value="beta-lactamase/transpeptidase-like"/>
    <property type="match status" value="1"/>
</dbReference>
<organism evidence="7 8">
    <name type="scientific">Limosilactobacillus caviae</name>
    <dbReference type="NCBI Taxonomy" id="1769424"/>
    <lineage>
        <taxon>Bacteria</taxon>
        <taxon>Bacillati</taxon>
        <taxon>Bacillota</taxon>
        <taxon>Bacilli</taxon>
        <taxon>Lactobacillales</taxon>
        <taxon>Lactobacillaceae</taxon>
        <taxon>Limosilactobacillus</taxon>
    </lineage>
</organism>
<gene>
    <name evidence="6 7" type="primary">glsA</name>
    <name evidence="7" type="ORF">GCM10011459_15180</name>
</gene>
<comment type="subunit">
    <text evidence="2 6">Homotetramer.</text>
</comment>
<evidence type="ECO:0000256" key="6">
    <source>
        <dbReference type="HAMAP-Rule" id="MF_00313"/>
    </source>
</evidence>
<evidence type="ECO:0000256" key="5">
    <source>
        <dbReference type="ARBA" id="ARBA00049534"/>
    </source>
</evidence>
<dbReference type="PANTHER" id="PTHR12544">
    <property type="entry name" value="GLUTAMINASE"/>
    <property type="match status" value="1"/>
</dbReference>
<dbReference type="EC" id="3.5.1.2" evidence="3 6"/>
<dbReference type="NCBIfam" id="TIGR03814">
    <property type="entry name" value="Gln_ase"/>
    <property type="match status" value="1"/>
</dbReference>
<feature type="binding site" evidence="6">
    <location>
        <position position="241"/>
    </location>
    <ligand>
        <name>substrate</name>
    </ligand>
</feature>
<keyword evidence="8" id="KW-1185">Reference proteome</keyword>
<dbReference type="InterPro" id="IPR012338">
    <property type="entry name" value="Beta-lactam/transpept-like"/>
</dbReference>
<comment type="caution">
    <text evidence="7">The sequence shown here is derived from an EMBL/GenBank/DDBJ whole genome shotgun (WGS) entry which is preliminary data.</text>
</comment>
<evidence type="ECO:0000256" key="4">
    <source>
        <dbReference type="ARBA" id="ARBA00022801"/>
    </source>
</evidence>
<name>A0ABQ2CA96_9LACO</name>
<feature type="binding site" evidence="6">
    <location>
        <position position="189"/>
    </location>
    <ligand>
        <name>substrate</name>
    </ligand>
</feature>
<evidence type="ECO:0000313" key="8">
    <source>
        <dbReference type="Proteomes" id="UP000603295"/>
    </source>
</evidence>